<dbReference type="OrthoDB" id="2048198at2"/>
<evidence type="ECO:0000313" key="4">
    <source>
        <dbReference type="Proteomes" id="UP000182818"/>
    </source>
</evidence>
<reference evidence="2 4" key="2">
    <citation type="submission" date="2016-10" db="EMBL/GenBank/DDBJ databases">
        <authorList>
            <person name="Varghese N."/>
            <person name="Submissions S."/>
        </authorList>
    </citation>
    <scope>NUCLEOTIDE SEQUENCE [LARGE SCALE GENOMIC DNA]</scope>
    <source>
        <strain evidence="2 4">CGMCC 1.3889</strain>
    </source>
</reference>
<evidence type="ECO:0000313" key="3">
    <source>
        <dbReference type="Proteomes" id="UP000051749"/>
    </source>
</evidence>
<dbReference type="Proteomes" id="UP000051749">
    <property type="component" value="Unassembled WGS sequence"/>
</dbReference>
<organism evidence="1 3">
    <name type="scientific">Pediococcus ethanolidurans</name>
    <dbReference type="NCBI Taxonomy" id="319653"/>
    <lineage>
        <taxon>Bacteria</taxon>
        <taxon>Bacillati</taxon>
        <taxon>Bacillota</taxon>
        <taxon>Bacilli</taxon>
        <taxon>Lactobacillales</taxon>
        <taxon>Lactobacillaceae</taxon>
        <taxon>Pediococcus</taxon>
    </lineage>
</organism>
<reference evidence="1 3" key="1">
    <citation type="journal article" date="2015" name="Genome Announc.">
        <title>Expanding the biotechnology potential of lactobacilli through comparative genomics of 213 strains and associated genera.</title>
        <authorList>
            <person name="Sun Z."/>
            <person name="Harris H.M."/>
            <person name="McCann A."/>
            <person name="Guo C."/>
            <person name="Argimon S."/>
            <person name="Zhang W."/>
            <person name="Yang X."/>
            <person name="Jeffery I.B."/>
            <person name="Cooney J.C."/>
            <person name="Kagawa T.F."/>
            <person name="Liu W."/>
            <person name="Song Y."/>
            <person name="Salvetti E."/>
            <person name="Wrobel A."/>
            <person name="Rasinkangas P."/>
            <person name="Parkhill J."/>
            <person name="Rea M.C."/>
            <person name="O'Sullivan O."/>
            <person name="Ritari J."/>
            <person name="Douillard F.P."/>
            <person name="Paul Ross R."/>
            <person name="Yang R."/>
            <person name="Briner A.E."/>
            <person name="Felis G.E."/>
            <person name="de Vos W.M."/>
            <person name="Barrangou R."/>
            <person name="Klaenhammer T.R."/>
            <person name="Caufield P.W."/>
            <person name="Cui Y."/>
            <person name="Zhang H."/>
            <person name="O'Toole P.W."/>
        </authorList>
    </citation>
    <scope>NUCLEOTIDE SEQUENCE [LARGE SCALE GENOMIC DNA]</scope>
    <source>
        <strain evidence="1 3">DSM 22301</strain>
    </source>
</reference>
<comment type="caution">
    <text evidence="1">The sequence shown here is derived from an EMBL/GenBank/DDBJ whole genome shotgun (WGS) entry which is preliminary data.</text>
</comment>
<dbReference type="Proteomes" id="UP000182818">
    <property type="component" value="Unassembled WGS sequence"/>
</dbReference>
<keyword evidence="4" id="KW-1185">Reference proteome</keyword>
<name>A0A0R2K9H1_9LACO</name>
<dbReference type="EMBL" id="FOGK01000002">
    <property type="protein sequence ID" value="SER17723.1"/>
    <property type="molecule type" value="Genomic_DNA"/>
</dbReference>
<protein>
    <submittedName>
        <fullName evidence="1">Uncharacterized protein</fullName>
    </submittedName>
</protein>
<dbReference type="GeneID" id="76043203"/>
<dbReference type="STRING" id="319653.SAMN04487973_102149"/>
<sequence length="134" mass="14625">MYLTYDEYSKLNSLDSTVTSDLFAKYIGKASLVIDEITSDYYQLHDLTTDENTYRAGKFREAIGLEINHLNELGTSSSYEAGLEPSSVSMGRTSINYGNQTQGINGAPLSALYSDEAISVLAGSGLLYRGVRSI</sequence>
<evidence type="ECO:0000313" key="1">
    <source>
        <dbReference type="EMBL" id="KRN82893.1"/>
    </source>
</evidence>
<dbReference type="RefSeq" id="WP_057805591.1">
    <property type="nucleotide sequence ID" value="NZ_BJYP01000011.1"/>
</dbReference>
<evidence type="ECO:0000313" key="2">
    <source>
        <dbReference type="EMBL" id="SER17723.1"/>
    </source>
</evidence>
<proteinExistence type="predicted"/>
<dbReference type="EMBL" id="JQBY01000006">
    <property type="protein sequence ID" value="KRN82893.1"/>
    <property type="molecule type" value="Genomic_DNA"/>
</dbReference>
<accession>A0A0R2K9H1</accession>
<gene>
    <name evidence="1" type="ORF">IV87_GL001847</name>
    <name evidence="2" type="ORF">SAMN04487973_102149</name>
</gene>
<dbReference type="PATRIC" id="fig|319653.3.peg.1880"/>
<dbReference type="AlphaFoldDB" id="A0A0R2K9H1"/>